<comment type="caution">
    <text evidence="4">The sequence shown here is derived from an EMBL/GenBank/DDBJ whole genome shotgun (WGS) entry which is preliminary data.</text>
</comment>
<dbReference type="InterPro" id="IPR036365">
    <property type="entry name" value="PGBD-like_sf"/>
</dbReference>
<dbReference type="Gene3D" id="1.10.101.10">
    <property type="entry name" value="PGBD-like superfamily/PGBD"/>
    <property type="match status" value="1"/>
</dbReference>
<feature type="region of interest" description="Disordered" evidence="1">
    <location>
        <begin position="1"/>
        <end position="149"/>
    </location>
</feature>
<evidence type="ECO:0000313" key="4">
    <source>
        <dbReference type="EMBL" id="NJP67153.1"/>
    </source>
</evidence>
<keyword evidence="2" id="KW-0472">Membrane</keyword>
<feature type="transmembrane region" description="Helical" evidence="2">
    <location>
        <begin position="149"/>
        <end position="171"/>
    </location>
</feature>
<dbReference type="RefSeq" id="WP_167933685.1">
    <property type="nucleotide sequence ID" value="NZ_JAAVJB010000090.1"/>
</dbReference>
<evidence type="ECO:0000256" key="2">
    <source>
        <dbReference type="SAM" id="Phobius"/>
    </source>
</evidence>
<accession>A0ABX1AP25</accession>
<reference evidence="4 5" key="1">
    <citation type="submission" date="2020-03" db="EMBL/GenBank/DDBJ databases">
        <title>Draft genome of Streptomyces sp. ventii, isolated from the Axial Seamount in the Pacific Ocean, and resequencing of the two type strains Streptomyces lonarensis strain NCL 716 and Streptomyces bohaiensis strain 11A07.</title>
        <authorList>
            <person name="Loughran R.M."/>
            <person name="Pfannmuller K.M."/>
            <person name="Wasson B.J."/>
            <person name="Deadmond M.C."/>
            <person name="Paddock B.E."/>
            <person name="Koyack M.J."/>
            <person name="Gallegos D.A."/>
            <person name="Mitchell E.A."/>
            <person name="Ushijima B."/>
            <person name="Saw J.H."/>
            <person name="Mcphail K.L."/>
            <person name="Videau P."/>
        </authorList>
    </citation>
    <scope>NUCLEOTIDE SEQUENCE [LARGE SCALE GENOMIC DNA]</scope>
    <source>
        <strain evidence="5">5675061</strain>
    </source>
</reference>
<keyword evidence="2" id="KW-0812">Transmembrane</keyword>
<dbReference type="InterPro" id="IPR002477">
    <property type="entry name" value="Peptidoglycan-bd-like"/>
</dbReference>
<dbReference type="InterPro" id="IPR036366">
    <property type="entry name" value="PGBDSf"/>
</dbReference>
<evidence type="ECO:0000256" key="1">
    <source>
        <dbReference type="SAM" id="MobiDB-lite"/>
    </source>
</evidence>
<feature type="region of interest" description="Disordered" evidence="1">
    <location>
        <begin position="171"/>
        <end position="302"/>
    </location>
</feature>
<keyword evidence="5" id="KW-1185">Reference proteome</keyword>
<evidence type="ECO:0000313" key="5">
    <source>
        <dbReference type="Proteomes" id="UP000746503"/>
    </source>
</evidence>
<evidence type="ECO:0000259" key="3">
    <source>
        <dbReference type="Pfam" id="PF01471"/>
    </source>
</evidence>
<feature type="compositionally biased region" description="Basic residues" evidence="1">
    <location>
        <begin position="137"/>
        <end position="149"/>
    </location>
</feature>
<dbReference type="EMBL" id="JAAVJB010000090">
    <property type="protein sequence ID" value="NJP67153.1"/>
    <property type="molecule type" value="Genomic_DNA"/>
</dbReference>
<protein>
    <recommendedName>
        <fullName evidence="3">Peptidoglycan binding-like domain-containing protein</fullName>
    </recommendedName>
</protein>
<keyword evidence="2" id="KW-1133">Transmembrane helix</keyword>
<feature type="domain" description="Peptidoglycan binding-like" evidence="3">
    <location>
        <begin position="304"/>
        <end position="345"/>
    </location>
</feature>
<dbReference type="SUPFAM" id="SSF47090">
    <property type="entry name" value="PGBD-like"/>
    <property type="match status" value="1"/>
</dbReference>
<gene>
    <name evidence="4" type="ORF">HCJ92_12815</name>
</gene>
<name>A0ABX1AP25_9ACTN</name>
<feature type="compositionally biased region" description="Pro residues" evidence="1">
    <location>
        <begin position="269"/>
        <end position="284"/>
    </location>
</feature>
<dbReference type="Proteomes" id="UP000746503">
    <property type="component" value="Unassembled WGS sequence"/>
</dbReference>
<sequence length="369" mass="38243">MNPGTSCATCGHPAGATGDRNCHCPPGARESARDSAHGQGAQGAEPDGANEEYAPIRPLLPPHQGPDPGDLAMFSDTARLPLVREDDPRPVQHSAPQQERSAPPAPPAVSAPPVSVPTVSSPNQDVTPPEATEHGGGRRGHRKPRHHRASFLAGTAVALVVGCTAVVTSVLGGRTADNTAYHDVDPVPDSEPAPDGPPPEPRDEKDEPETATETEALPAPPDGAEHDAEDGASGEAPAPPPVDREAEGPAGDGSPDRSSRQDGGSHSAAPPPPSGTNAPPPPEESSPEDVVRGPNALLGPGDEGAAVRALQEQLNAVGDHFTVPVTGVYDQATFESVARFQEWYGVWQREVRGVYCGVTDERMEAFFAE</sequence>
<feature type="compositionally biased region" description="Low complexity" evidence="1">
    <location>
        <begin position="111"/>
        <end position="122"/>
    </location>
</feature>
<proteinExistence type="predicted"/>
<organism evidence="4 5">
    <name type="scientific">Streptomyces spiramenti</name>
    <dbReference type="NCBI Taxonomy" id="2720606"/>
    <lineage>
        <taxon>Bacteria</taxon>
        <taxon>Bacillati</taxon>
        <taxon>Actinomycetota</taxon>
        <taxon>Actinomycetes</taxon>
        <taxon>Kitasatosporales</taxon>
        <taxon>Streptomycetaceae</taxon>
        <taxon>Streptomyces</taxon>
    </lineage>
</organism>
<dbReference type="Pfam" id="PF01471">
    <property type="entry name" value="PG_binding_1"/>
    <property type="match status" value="1"/>
</dbReference>
<feature type="compositionally biased region" description="Pro residues" evidence="1">
    <location>
        <begin position="189"/>
        <end position="199"/>
    </location>
</feature>